<dbReference type="PANTHER" id="PTHR36699:SF1">
    <property type="entry name" value="L,D-TRANSPEPTIDASE YAFK-RELATED"/>
    <property type="match status" value="1"/>
</dbReference>
<comment type="similarity">
    <text evidence="2">Belongs to the YkuD family.</text>
</comment>
<evidence type="ECO:0000256" key="3">
    <source>
        <dbReference type="ARBA" id="ARBA00022679"/>
    </source>
</evidence>
<dbReference type="GO" id="GO:0016740">
    <property type="term" value="F:transferase activity"/>
    <property type="evidence" value="ECO:0007669"/>
    <property type="project" value="UniProtKB-KW"/>
</dbReference>
<evidence type="ECO:0000259" key="8">
    <source>
        <dbReference type="PROSITE" id="PS52029"/>
    </source>
</evidence>
<feature type="domain" description="L,D-TPase catalytic" evidence="8">
    <location>
        <begin position="38"/>
        <end position="172"/>
    </location>
</feature>
<dbReference type="STRING" id="29491.GCA_000820065_01879"/>
<gene>
    <name evidence="9" type="ordered locus">ASA_0617</name>
</gene>
<dbReference type="Pfam" id="PF03734">
    <property type="entry name" value="YkuD"/>
    <property type="match status" value="1"/>
</dbReference>
<sequence>MVTRKALTRGLSRDGMRAVLLCLLGLWPALSFATLSADMIVVKKSSYSLTLMKDGKEVKRYWIALGPAPKGHKQREGDQRTPEGRYILDYKKTNSNYYKAIHINYPNLDDIKTANEMGVNPGGMIMIHGQRNSIGNTRLQPSNWTNGCIAMLNHDLDEVWNAIEPGTPIIIQP</sequence>
<dbReference type="GO" id="GO:0009252">
    <property type="term" value="P:peptidoglycan biosynthetic process"/>
    <property type="evidence" value="ECO:0007669"/>
    <property type="project" value="UniProtKB-UniPathway"/>
</dbReference>
<evidence type="ECO:0000256" key="7">
    <source>
        <dbReference type="PROSITE-ProRule" id="PRU01373"/>
    </source>
</evidence>
<proteinExistence type="inferred from homology"/>
<comment type="pathway">
    <text evidence="1 7">Cell wall biogenesis; peptidoglycan biosynthesis.</text>
</comment>
<dbReference type="Proteomes" id="UP000000225">
    <property type="component" value="Chromosome"/>
</dbReference>
<dbReference type="MEROPS" id="C82.A01"/>
<dbReference type="GO" id="GO:0071555">
    <property type="term" value="P:cell wall organization"/>
    <property type="evidence" value="ECO:0007669"/>
    <property type="project" value="UniProtKB-UniRule"/>
</dbReference>
<protein>
    <submittedName>
        <fullName evidence="9">ErfK/YbiS/YcfS/YnhG family protein</fullName>
    </submittedName>
</protein>
<dbReference type="AlphaFoldDB" id="A4SIQ8"/>
<dbReference type="EMBL" id="CP000644">
    <property type="protein sequence ID" value="ABO88780.1"/>
    <property type="molecule type" value="Genomic_DNA"/>
</dbReference>
<dbReference type="SUPFAM" id="SSF141523">
    <property type="entry name" value="L,D-transpeptidase catalytic domain-like"/>
    <property type="match status" value="1"/>
</dbReference>
<feature type="active site" description="Proton donor/acceptor" evidence="7">
    <location>
        <position position="128"/>
    </location>
</feature>
<dbReference type="UniPathway" id="UPA00219"/>
<dbReference type="GO" id="GO:0008360">
    <property type="term" value="P:regulation of cell shape"/>
    <property type="evidence" value="ECO:0007669"/>
    <property type="project" value="UniProtKB-UniRule"/>
</dbReference>
<dbReference type="eggNOG" id="COG3034">
    <property type="taxonomic scope" value="Bacteria"/>
</dbReference>
<evidence type="ECO:0000256" key="6">
    <source>
        <dbReference type="ARBA" id="ARBA00023316"/>
    </source>
</evidence>
<dbReference type="PANTHER" id="PTHR36699">
    <property type="entry name" value="LD-TRANSPEPTIDASE"/>
    <property type="match status" value="1"/>
</dbReference>
<dbReference type="GO" id="GO:0004180">
    <property type="term" value="F:carboxypeptidase activity"/>
    <property type="evidence" value="ECO:0007669"/>
    <property type="project" value="UniProtKB-ARBA"/>
</dbReference>
<dbReference type="PROSITE" id="PS52029">
    <property type="entry name" value="LD_TPASE"/>
    <property type="match status" value="1"/>
</dbReference>
<dbReference type="CDD" id="cd16913">
    <property type="entry name" value="YkuD_like"/>
    <property type="match status" value="1"/>
</dbReference>
<organism evidence="9 10">
    <name type="scientific">Aeromonas salmonicida (strain A449)</name>
    <dbReference type="NCBI Taxonomy" id="382245"/>
    <lineage>
        <taxon>Bacteria</taxon>
        <taxon>Pseudomonadati</taxon>
        <taxon>Pseudomonadota</taxon>
        <taxon>Gammaproteobacteria</taxon>
        <taxon>Aeromonadales</taxon>
        <taxon>Aeromonadaceae</taxon>
        <taxon>Aeromonas</taxon>
    </lineage>
</organism>
<dbReference type="HOGENOM" id="CLU_102842_0_1_6"/>
<evidence type="ECO:0000256" key="5">
    <source>
        <dbReference type="ARBA" id="ARBA00022984"/>
    </source>
</evidence>
<dbReference type="KEGG" id="asa:ASA_0617"/>
<keyword evidence="4 7" id="KW-0133">Cell shape</keyword>
<evidence type="ECO:0000313" key="9">
    <source>
        <dbReference type="EMBL" id="ABO88780.1"/>
    </source>
</evidence>
<name>A4SIQ8_AERS4</name>
<dbReference type="Gene3D" id="2.40.440.10">
    <property type="entry name" value="L,D-transpeptidase catalytic domain-like"/>
    <property type="match status" value="1"/>
</dbReference>
<dbReference type="InterPro" id="IPR038063">
    <property type="entry name" value="Transpep_catalytic_dom"/>
</dbReference>
<evidence type="ECO:0000256" key="4">
    <source>
        <dbReference type="ARBA" id="ARBA00022960"/>
    </source>
</evidence>
<evidence type="ECO:0000313" key="10">
    <source>
        <dbReference type="Proteomes" id="UP000000225"/>
    </source>
</evidence>
<evidence type="ECO:0000256" key="1">
    <source>
        <dbReference type="ARBA" id="ARBA00004752"/>
    </source>
</evidence>
<evidence type="ECO:0000256" key="2">
    <source>
        <dbReference type="ARBA" id="ARBA00005992"/>
    </source>
</evidence>
<accession>A4SIQ8</accession>
<keyword evidence="6 7" id="KW-0961">Cell wall biogenesis/degradation</keyword>
<feature type="active site" description="Nucleophile" evidence="7">
    <location>
        <position position="148"/>
    </location>
</feature>
<keyword evidence="3" id="KW-0808">Transferase</keyword>
<dbReference type="InterPro" id="IPR005490">
    <property type="entry name" value="LD_TPept_cat_dom"/>
</dbReference>
<keyword evidence="5 7" id="KW-0573">Peptidoglycan synthesis</keyword>
<reference evidence="10" key="1">
    <citation type="journal article" date="2008" name="BMC Genomics">
        <title>The genome of Aeromonas salmonicida subsp. salmonicida A449: insights into the evolution of a fish pathogen.</title>
        <authorList>
            <person name="Reith M.E."/>
            <person name="Singh R.K."/>
            <person name="Curtis B."/>
            <person name="Boyd J.M."/>
            <person name="Bouevitch A."/>
            <person name="Kimball J."/>
            <person name="Munholland J."/>
            <person name="Murphy C."/>
            <person name="Sarty D."/>
            <person name="Williams J."/>
            <person name="Nash J.H."/>
            <person name="Johnson S.C."/>
            <person name="Brown L.L."/>
        </authorList>
    </citation>
    <scope>NUCLEOTIDE SEQUENCE [LARGE SCALE GENOMIC DNA]</scope>
    <source>
        <strain evidence="10">A449</strain>
    </source>
</reference>